<dbReference type="GO" id="GO:0004048">
    <property type="term" value="F:anthranilate phosphoribosyltransferase activity"/>
    <property type="evidence" value="ECO:0007669"/>
    <property type="project" value="UniProtKB-UniRule"/>
</dbReference>
<dbReference type="Pfam" id="PF00591">
    <property type="entry name" value="Glycos_transf_3"/>
    <property type="match status" value="1"/>
</dbReference>
<feature type="binding site" evidence="9">
    <location>
        <position position="225"/>
    </location>
    <ligand>
        <name>Mg(2+)</name>
        <dbReference type="ChEBI" id="CHEBI:18420"/>
        <label>1</label>
    </ligand>
</feature>
<dbReference type="InterPro" id="IPR017459">
    <property type="entry name" value="Glycosyl_Trfase_fam3_N_dom"/>
</dbReference>
<dbReference type="NCBIfam" id="TIGR01245">
    <property type="entry name" value="trpD"/>
    <property type="match status" value="1"/>
</dbReference>
<sequence length="334" mass="35981">MKENLVKLMQGENLSHYEINQLANAMFNGELTNSQLSAILIGLAMKGETVEEMTGIVEVVREKALKIPTTVTSAMDNCGTGGDLSFSFNVSTTAAFVLAAGGVKMAKHGNRSISSKSGSADVLECLGINLYHSPQELADIFDKTGLVFLFAQHVHPNMRYVMPVRRELEVRTILNLIGPFTNPVDLDTQLLGTSRPDLLETTAQVLKSLGRRRAVVISGPNNMDEASLDGLNRYALLDESGEITIHTFDHESVGMTRVTLQEIRGGEGKENAIILTNVLKNEASPFLEVTVLNAGLGFFAAGLVPTLVAGIEKAREVIASGAGLAKLVEMQELK</sequence>
<accession>A0A0D6DWH9</accession>
<dbReference type="AlphaFoldDB" id="A0A0D6DWH9"/>
<dbReference type="EMBL" id="LN774769">
    <property type="protein sequence ID" value="CEN28107.1"/>
    <property type="molecule type" value="Genomic_DNA"/>
</dbReference>
<feature type="domain" description="Glycosyl transferase family 3" evidence="10">
    <location>
        <begin position="73"/>
        <end position="322"/>
    </location>
</feature>
<comment type="caution">
    <text evidence="9">Lacks conserved residue(s) required for the propagation of feature annotation.</text>
</comment>
<keyword evidence="5 9" id="KW-0822">Tryptophan biosynthesis</keyword>
<gene>
    <name evidence="9 12" type="primary">trpD</name>
    <name evidence="12" type="ORF">LACPI_0907</name>
</gene>
<evidence type="ECO:0000259" key="10">
    <source>
        <dbReference type="Pfam" id="PF00591"/>
    </source>
</evidence>
<feature type="binding site" evidence="9">
    <location>
        <position position="225"/>
    </location>
    <ligand>
        <name>Mg(2+)</name>
        <dbReference type="ChEBI" id="CHEBI:18420"/>
        <label>2</label>
    </ligand>
</feature>
<feature type="binding site" evidence="9">
    <location>
        <position position="165"/>
    </location>
    <ligand>
        <name>anthranilate</name>
        <dbReference type="ChEBI" id="CHEBI:16567"/>
        <label>2</label>
    </ligand>
</feature>
<dbReference type="EC" id="2.4.2.18" evidence="9"/>
<dbReference type="Pfam" id="PF02885">
    <property type="entry name" value="Glycos_trans_3N"/>
    <property type="match status" value="1"/>
</dbReference>
<dbReference type="GO" id="GO:0005829">
    <property type="term" value="C:cytosol"/>
    <property type="evidence" value="ECO:0007669"/>
    <property type="project" value="TreeGrafter"/>
</dbReference>
<dbReference type="STRING" id="1364.LP2241_20470"/>
<dbReference type="HAMAP" id="MF_00211">
    <property type="entry name" value="TrpD"/>
    <property type="match status" value="1"/>
</dbReference>
<dbReference type="InterPro" id="IPR036320">
    <property type="entry name" value="Glycosyl_Trfase_fam3_N_dom_sf"/>
</dbReference>
<comment type="similarity">
    <text evidence="8">In the C-terminal section; belongs to the anthranilate phosphoribosyltransferase family.</text>
</comment>
<reference evidence="13" key="1">
    <citation type="submission" date="2015-01" db="EMBL/GenBank/DDBJ databases">
        <authorList>
            <person name="Andreevskaya M."/>
        </authorList>
    </citation>
    <scope>NUCLEOTIDE SEQUENCE [LARGE SCALE GENOMIC DNA]</scope>
    <source>
        <strain evidence="13">MKFS47</strain>
    </source>
</reference>
<dbReference type="PANTHER" id="PTHR43285">
    <property type="entry name" value="ANTHRANILATE PHOSPHORIBOSYLTRANSFERASE"/>
    <property type="match status" value="1"/>
</dbReference>
<keyword evidence="9" id="KW-0460">Magnesium</keyword>
<evidence type="ECO:0000256" key="9">
    <source>
        <dbReference type="HAMAP-Rule" id="MF_00211"/>
    </source>
</evidence>
<keyword evidence="4 9" id="KW-0808">Transferase</keyword>
<evidence type="ECO:0000256" key="4">
    <source>
        <dbReference type="ARBA" id="ARBA00022679"/>
    </source>
</evidence>
<proteinExistence type="inferred from homology"/>
<keyword evidence="2 9" id="KW-0028">Amino-acid biosynthesis</keyword>
<evidence type="ECO:0000313" key="12">
    <source>
        <dbReference type="EMBL" id="CEN28107.1"/>
    </source>
</evidence>
<dbReference type="InterPro" id="IPR005940">
    <property type="entry name" value="Anthranilate_Pribosyl_Tfrase"/>
</dbReference>
<feature type="domain" description="Glycosyl transferase family 3 N-terminal" evidence="11">
    <location>
        <begin position="5"/>
        <end position="64"/>
    </location>
</feature>
<evidence type="ECO:0000256" key="2">
    <source>
        <dbReference type="ARBA" id="ARBA00022605"/>
    </source>
</evidence>
<dbReference type="KEGG" id="lpk:LACPI_0907"/>
<dbReference type="SUPFAM" id="SSF47648">
    <property type="entry name" value="Nucleoside phosphorylase/phosphoribosyltransferase N-terminal domain"/>
    <property type="match status" value="1"/>
</dbReference>
<feature type="binding site" evidence="9">
    <location>
        <position position="91"/>
    </location>
    <ligand>
        <name>Mg(2+)</name>
        <dbReference type="ChEBI" id="CHEBI:18420"/>
        <label>1</label>
    </ligand>
</feature>
<dbReference type="GO" id="GO:0000287">
    <property type="term" value="F:magnesium ion binding"/>
    <property type="evidence" value="ECO:0007669"/>
    <property type="project" value="UniProtKB-UniRule"/>
</dbReference>
<feature type="binding site" evidence="9">
    <location>
        <position position="119"/>
    </location>
    <ligand>
        <name>5-phospho-alpha-D-ribose 1-diphosphate</name>
        <dbReference type="ChEBI" id="CHEBI:58017"/>
    </ligand>
</feature>
<dbReference type="SUPFAM" id="SSF52418">
    <property type="entry name" value="Nucleoside phosphorylase/phosphoribosyltransferase catalytic domain"/>
    <property type="match status" value="1"/>
</dbReference>
<dbReference type="Gene3D" id="3.40.1030.10">
    <property type="entry name" value="Nucleoside phosphorylase/phosphoribosyltransferase catalytic domain"/>
    <property type="match status" value="1"/>
</dbReference>
<feature type="binding site" evidence="9">
    <location>
        <position position="87"/>
    </location>
    <ligand>
        <name>5-phospho-alpha-D-ribose 1-diphosphate</name>
        <dbReference type="ChEBI" id="CHEBI:58017"/>
    </ligand>
</feature>
<dbReference type="PANTHER" id="PTHR43285:SF2">
    <property type="entry name" value="ANTHRANILATE PHOSPHORIBOSYLTRANSFERASE"/>
    <property type="match status" value="1"/>
</dbReference>
<evidence type="ECO:0000313" key="13">
    <source>
        <dbReference type="Proteomes" id="UP000033166"/>
    </source>
</evidence>
<evidence type="ECO:0000256" key="1">
    <source>
        <dbReference type="ARBA" id="ARBA00004907"/>
    </source>
</evidence>
<feature type="binding site" evidence="9">
    <location>
        <position position="110"/>
    </location>
    <ligand>
        <name>anthranilate</name>
        <dbReference type="ChEBI" id="CHEBI:16567"/>
        <label>1</label>
    </ligand>
</feature>
<feature type="binding site" evidence="9">
    <location>
        <begin position="107"/>
        <end position="115"/>
    </location>
    <ligand>
        <name>5-phospho-alpha-D-ribose 1-diphosphate</name>
        <dbReference type="ChEBI" id="CHEBI:58017"/>
    </ligand>
</feature>
<comment type="cofactor">
    <cofactor evidence="9">
        <name>Mg(2+)</name>
        <dbReference type="ChEBI" id="CHEBI:18420"/>
    </cofactor>
    <text evidence="9">Binds 2 magnesium ions per monomer.</text>
</comment>
<evidence type="ECO:0000256" key="3">
    <source>
        <dbReference type="ARBA" id="ARBA00022676"/>
    </source>
</evidence>
<keyword evidence="9" id="KW-0479">Metal-binding</keyword>
<feature type="binding site" evidence="9">
    <location>
        <begin position="82"/>
        <end position="83"/>
    </location>
    <ligand>
        <name>5-phospho-alpha-D-ribose 1-diphosphate</name>
        <dbReference type="ChEBI" id="CHEBI:58017"/>
    </ligand>
</feature>
<dbReference type="RefSeq" id="WP_047915292.1">
    <property type="nucleotide sequence ID" value="NZ_LN774769.1"/>
</dbReference>
<comment type="catalytic activity">
    <reaction evidence="7 9">
        <text>N-(5-phospho-beta-D-ribosyl)anthranilate + diphosphate = 5-phospho-alpha-D-ribose 1-diphosphate + anthranilate</text>
        <dbReference type="Rhea" id="RHEA:11768"/>
        <dbReference type="ChEBI" id="CHEBI:16567"/>
        <dbReference type="ChEBI" id="CHEBI:18277"/>
        <dbReference type="ChEBI" id="CHEBI:33019"/>
        <dbReference type="ChEBI" id="CHEBI:58017"/>
        <dbReference type="EC" id="2.4.2.18"/>
    </reaction>
</comment>
<protein>
    <recommendedName>
        <fullName evidence="9">Anthranilate phosphoribosyltransferase</fullName>
        <ecNumber evidence="9">2.4.2.18</ecNumber>
    </recommendedName>
</protein>
<dbReference type="Gene3D" id="1.20.970.10">
    <property type="entry name" value="Transferase, Pyrimidine Nucleoside Phosphorylase, Chain C"/>
    <property type="match status" value="1"/>
</dbReference>
<evidence type="ECO:0000256" key="5">
    <source>
        <dbReference type="ARBA" id="ARBA00022822"/>
    </source>
</evidence>
<evidence type="ECO:0000256" key="6">
    <source>
        <dbReference type="ARBA" id="ARBA00023141"/>
    </source>
</evidence>
<keyword evidence="6 9" id="KW-0057">Aromatic amino acid biosynthesis</keyword>
<comment type="pathway">
    <text evidence="1 9">Amino-acid biosynthesis; L-tryptophan biosynthesis; L-tryptophan from chorismate: step 2/5.</text>
</comment>
<dbReference type="InterPro" id="IPR000312">
    <property type="entry name" value="Glycosyl_Trfase_fam3"/>
</dbReference>
<dbReference type="FunFam" id="3.40.1030.10:FF:000002">
    <property type="entry name" value="Anthranilate phosphoribosyltransferase"/>
    <property type="match status" value="1"/>
</dbReference>
<comment type="similarity">
    <text evidence="9">Belongs to the anthranilate phosphoribosyltransferase family.</text>
</comment>
<evidence type="ECO:0000256" key="7">
    <source>
        <dbReference type="ARBA" id="ARBA00052328"/>
    </source>
</evidence>
<comment type="subunit">
    <text evidence="9">Homodimer.</text>
</comment>
<name>A0A0D6DWH9_9LACT</name>
<dbReference type="UniPathway" id="UPA00035">
    <property type="reaction ID" value="UER00041"/>
</dbReference>
<evidence type="ECO:0000259" key="11">
    <source>
        <dbReference type="Pfam" id="PF02885"/>
    </source>
</evidence>
<organism evidence="12 13">
    <name type="scientific">Pseudolactococcus piscium MKFS47</name>
    <dbReference type="NCBI Taxonomy" id="297352"/>
    <lineage>
        <taxon>Bacteria</taxon>
        <taxon>Bacillati</taxon>
        <taxon>Bacillota</taxon>
        <taxon>Bacilli</taxon>
        <taxon>Lactobacillales</taxon>
        <taxon>Streptococcaceae</taxon>
        <taxon>Pseudolactococcus</taxon>
    </lineage>
</organism>
<feature type="binding site" evidence="9">
    <location>
        <begin position="89"/>
        <end position="92"/>
    </location>
    <ligand>
        <name>5-phospho-alpha-D-ribose 1-diphosphate</name>
        <dbReference type="ChEBI" id="CHEBI:58017"/>
    </ligand>
</feature>
<dbReference type="InterPro" id="IPR035902">
    <property type="entry name" value="Nuc_phospho_transferase"/>
</dbReference>
<comment type="function">
    <text evidence="9">Catalyzes the transfer of the phosphoribosyl group of 5-phosphorylribose-1-pyrophosphate (PRPP) to anthranilate to yield N-(5'-phosphoribosyl)-anthranilate (PRA).</text>
</comment>
<feature type="binding site" evidence="9">
    <location>
        <position position="79"/>
    </location>
    <ligand>
        <name>5-phospho-alpha-D-ribose 1-diphosphate</name>
        <dbReference type="ChEBI" id="CHEBI:58017"/>
    </ligand>
</feature>
<dbReference type="Proteomes" id="UP000033166">
    <property type="component" value="Chromosome I"/>
</dbReference>
<evidence type="ECO:0000256" key="8">
    <source>
        <dbReference type="ARBA" id="ARBA00061188"/>
    </source>
</evidence>
<feature type="binding site" evidence="9">
    <location>
        <position position="79"/>
    </location>
    <ligand>
        <name>anthranilate</name>
        <dbReference type="ChEBI" id="CHEBI:16567"/>
        <label>1</label>
    </ligand>
</feature>
<feature type="binding site" evidence="9">
    <location>
        <position position="224"/>
    </location>
    <ligand>
        <name>Mg(2+)</name>
        <dbReference type="ChEBI" id="CHEBI:18420"/>
        <label>2</label>
    </ligand>
</feature>
<dbReference type="GO" id="GO:0000162">
    <property type="term" value="P:L-tryptophan biosynthetic process"/>
    <property type="evidence" value="ECO:0007669"/>
    <property type="project" value="UniProtKB-UniRule"/>
</dbReference>
<keyword evidence="3 9" id="KW-0328">Glycosyltransferase</keyword>
<dbReference type="HOGENOM" id="CLU_034315_2_1_9"/>